<feature type="domain" description="Hydantoinase A/oxoprolinase" evidence="1">
    <location>
        <begin position="193"/>
        <end position="473"/>
    </location>
</feature>
<evidence type="ECO:0000259" key="2">
    <source>
        <dbReference type="Pfam" id="PF05378"/>
    </source>
</evidence>
<evidence type="ECO:0000313" key="4">
    <source>
        <dbReference type="Proteomes" id="UP000189462"/>
    </source>
</evidence>
<name>A0A1V3NDS4_9GAMM</name>
<dbReference type="OrthoDB" id="9768323at2"/>
<dbReference type="InterPro" id="IPR002821">
    <property type="entry name" value="Hydantoinase_A"/>
</dbReference>
<dbReference type="EMBL" id="MVBK01000079">
    <property type="protein sequence ID" value="OOG23028.1"/>
    <property type="molecule type" value="Genomic_DNA"/>
</dbReference>
<evidence type="ECO:0000259" key="1">
    <source>
        <dbReference type="Pfam" id="PF01968"/>
    </source>
</evidence>
<dbReference type="PANTHER" id="PTHR11365">
    <property type="entry name" value="5-OXOPROLINASE RELATED"/>
    <property type="match status" value="1"/>
</dbReference>
<dbReference type="InterPro" id="IPR043129">
    <property type="entry name" value="ATPase_NBD"/>
</dbReference>
<feature type="domain" description="Hydantoinase/oxoprolinase N-terminal" evidence="2">
    <location>
        <begin position="3"/>
        <end position="172"/>
    </location>
</feature>
<organism evidence="3 4">
    <name type="scientific">Thioalkalivibrio denitrificans</name>
    <dbReference type="NCBI Taxonomy" id="108003"/>
    <lineage>
        <taxon>Bacteria</taxon>
        <taxon>Pseudomonadati</taxon>
        <taxon>Pseudomonadota</taxon>
        <taxon>Gammaproteobacteria</taxon>
        <taxon>Chromatiales</taxon>
        <taxon>Ectothiorhodospiraceae</taxon>
        <taxon>Thioalkalivibrio</taxon>
    </lineage>
</organism>
<dbReference type="PANTHER" id="PTHR11365:SF23">
    <property type="entry name" value="HYPOTHETICAL 5-OXOPROLINASE (EUROFUNG)-RELATED"/>
    <property type="match status" value="1"/>
</dbReference>
<dbReference type="InterPro" id="IPR045079">
    <property type="entry name" value="Oxoprolinase-like"/>
</dbReference>
<protein>
    <submittedName>
        <fullName evidence="3">Hydantoinase</fullName>
    </submittedName>
</protein>
<dbReference type="GO" id="GO:0005829">
    <property type="term" value="C:cytosol"/>
    <property type="evidence" value="ECO:0007669"/>
    <property type="project" value="TreeGrafter"/>
</dbReference>
<gene>
    <name evidence="3" type="ORF">B1C78_12585</name>
</gene>
<dbReference type="Pfam" id="PF01968">
    <property type="entry name" value="Hydantoinase_A"/>
    <property type="match status" value="1"/>
</dbReference>
<accession>A0A1V3NDS4</accession>
<dbReference type="STRING" id="108003.B1C78_12585"/>
<sequence>MKRLGVDTGGTFTDFVLWESGTVRIHKVLSTPQAPEEAILQGVRELGLEGEPDLVVIHGSTVATNAVLEGRGVRTVYVTNRGLGDVLTIGRQARSELYNLQPRLVPPPVPPEHCLETGGRLGADGSVVEDLTTEDLDALVARVRELAPDAAAVNLLFSWRDDRFERRIESALSPACFVCRSSGVLAEEREYERGIATWLNAYVGPLMQGYLGRLGSAIGKARLSVMQSHGGTIEATHAGGHGVRLLLSGPAGGLRGARHLAGASGVQRVLSFDMGGTSTDVALIDGEIRLTGEGRIAGYPVAVPMVDMHTIGAGGGSLAWVDAGGLLQVGPRSAGAHPGPACYGRGGQQPTVTDANLVLGRLPPDTRLAGGMPVDAAAAREAFEPLATRLGLSVEEAAEGVIRIANEHMAGTLREISLARGHDARQFTLMPFGGAGPLHVCELAESLGMTRALVPVHAGVLSALGMLVAPLSRELSRTLNLALDSADESVVTAALDDLEEAGRAALRSEGVSDPQVRRSVDARYIGQSSTLNLAWRMLSELGDAFHRSHEARFGHALDLPVELVNVRCGVSAPVPDLALPPPDARSQAVPRSRIPVHGIPDPVSVYARTDLPAGQSFPGPALITEAVSTTWVARGWVCEVDEGGSLLLKDEG</sequence>
<reference evidence="3 4" key="1">
    <citation type="submission" date="2017-02" db="EMBL/GenBank/DDBJ databases">
        <title>Genomic diversity within the haloalkaliphilic genus Thioalkalivibrio.</title>
        <authorList>
            <person name="Ahn A.-C."/>
            <person name="Meier-Kolthoff J."/>
            <person name="Overmars L."/>
            <person name="Richter M."/>
            <person name="Woyke T."/>
            <person name="Sorokin D.Y."/>
            <person name="Muyzer G."/>
        </authorList>
    </citation>
    <scope>NUCLEOTIDE SEQUENCE [LARGE SCALE GENOMIC DNA]</scope>
    <source>
        <strain evidence="3 4">ALJD</strain>
    </source>
</reference>
<keyword evidence="4" id="KW-1185">Reference proteome</keyword>
<dbReference type="InterPro" id="IPR008040">
    <property type="entry name" value="Hydant_A_N"/>
</dbReference>
<dbReference type="Pfam" id="PF05378">
    <property type="entry name" value="Hydant_A_N"/>
    <property type="match status" value="1"/>
</dbReference>
<dbReference type="RefSeq" id="WP_077279509.1">
    <property type="nucleotide sequence ID" value="NZ_MVBK01000079.1"/>
</dbReference>
<evidence type="ECO:0000313" key="3">
    <source>
        <dbReference type="EMBL" id="OOG23028.1"/>
    </source>
</evidence>
<comment type="caution">
    <text evidence="3">The sequence shown here is derived from an EMBL/GenBank/DDBJ whole genome shotgun (WGS) entry which is preliminary data.</text>
</comment>
<dbReference type="GO" id="GO:0006749">
    <property type="term" value="P:glutathione metabolic process"/>
    <property type="evidence" value="ECO:0007669"/>
    <property type="project" value="TreeGrafter"/>
</dbReference>
<dbReference type="Proteomes" id="UP000189462">
    <property type="component" value="Unassembled WGS sequence"/>
</dbReference>
<dbReference type="SUPFAM" id="SSF53067">
    <property type="entry name" value="Actin-like ATPase domain"/>
    <property type="match status" value="1"/>
</dbReference>
<dbReference type="GO" id="GO:0017168">
    <property type="term" value="F:5-oxoprolinase (ATP-hydrolyzing) activity"/>
    <property type="evidence" value="ECO:0007669"/>
    <property type="project" value="TreeGrafter"/>
</dbReference>
<proteinExistence type="predicted"/>
<dbReference type="AlphaFoldDB" id="A0A1V3NDS4"/>